<name>A0A2H3KHK8_9CHLR</name>
<keyword evidence="2" id="KW-0472">Membrane</keyword>
<keyword evidence="4" id="KW-1185">Reference proteome</keyword>
<protein>
    <submittedName>
        <fullName evidence="3">Uncharacterized protein</fullName>
    </submittedName>
</protein>
<dbReference type="EMBL" id="LYXE01000157">
    <property type="protein sequence ID" value="PDV97264.1"/>
    <property type="molecule type" value="Genomic_DNA"/>
</dbReference>
<feature type="region of interest" description="Disordered" evidence="1">
    <location>
        <begin position="1"/>
        <end position="34"/>
    </location>
</feature>
<keyword evidence="2" id="KW-1133">Transmembrane helix</keyword>
<dbReference type="OrthoDB" id="166520at2"/>
<evidence type="ECO:0000313" key="3">
    <source>
        <dbReference type="EMBL" id="PDV97264.1"/>
    </source>
</evidence>
<evidence type="ECO:0000256" key="1">
    <source>
        <dbReference type="SAM" id="MobiDB-lite"/>
    </source>
</evidence>
<evidence type="ECO:0000313" key="4">
    <source>
        <dbReference type="Proteomes" id="UP000220922"/>
    </source>
</evidence>
<sequence length="70" mass="8160">MPSTSRSQQRRRQPIRSLQQRRPGPTTVTRHHAPAPDYTQDYMYVRRDLRLITILSSVLFFGMVAVSFAI</sequence>
<proteinExistence type="predicted"/>
<reference evidence="3 4" key="1">
    <citation type="submission" date="2016-05" db="EMBL/GenBank/DDBJ databases">
        <authorList>
            <person name="Lavstsen T."/>
            <person name="Jespersen J.S."/>
        </authorList>
    </citation>
    <scope>NUCLEOTIDE SEQUENCE [LARGE SCALE GENOMIC DNA]</scope>
    <source>
        <strain evidence="3 4">B7-9</strain>
    </source>
</reference>
<dbReference type="RefSeq" id="WP_097654690.1">
    <property type="nucleotide sequence ID" value="NZ_LYXE01000157.1"/>
</dbReference>
<evidence type="ECO:0000256" key="2">
    <source>
        <dbReference type="SAM" id="Phobius"/>
    </source>
</evidence>
<comment type="caution">
    <text evidence="3">The sequence shown here is derived from an EMBL/GenBank/DDBJ whole genome shotgun (WGS) entry which is preliminary data.</text>
</comment>
<keyword evidence="2" id="KW-0812">Transmembrane</keyword>
<dbReference type="AlphaFoldDB" id="A0A2H3KHK8"/>
<gene>
    <name evidence="3" type="ORF">A9Q02_04995</name>
</gene>
<organism evidence="3 4">
    <name type="scientific">Candidatus Chloroploca asiatica</name>
    <dbReference type="NCBI Taxonomy" id="1506545"/>
    <lineage>
        <taxon>Bacteria</taxon>
        <taxon>Bacillati</taxon>
        <taxon>Chloroflexota</taxon>
        <taxon>Chloroflexia</taxon>
        <taxon>Chloroflexales</taxon>
        <taxon>Chloroflexineae</taxon>
        <taxon>Oscillochloridaceae</taxon>
        <taxon>Candidatus Chloroploca</taxon>
    </lineage>
</organism>
<feature type="transmembrane region" description="Helical" evidence="2">
    <location>
        <begin position="49"/>
        <end position="69"/>
    </location>
</feature>
<accession>A0A2H3KHK8</accession>
<dbReference type="Proteomes" id="UP000220922">
    <property type="component" value="Unassembled WGS sequence"/>
</dbReference>